<dbReference type="GO" id="GO:0005634">
    <property type="term" value="C:nucleus"/>
    <property type="evidence" value="ECO:0007669"/>
    <property type="project" value="UniProtKB-SubCell"/>
</dbReference>
<sequence>MVRGFGVGGLAPVPVGMVHGQMNTARQGQQPGPMMYPMAPTNAMFPVMGNDMGFVPNGYAGMDVVTPAPPPLGGVGIMSPGSSDGRSAMTQADMMNCMGDRAMMENCDAPEDQSCKRSIERRHCRMIKNRESCTIAYTVELEAELNHLQEEKARLKAEELVEKMMEQSKENVNSKKGGVLSWRNRSCIW</sequence>
<dbReference type="InterPro" id="IPR043452">
    <property type="entry name" value="BZIP46-like"/>
</dbReference>
<keyword evidence="2" id="KW-0238">DNA-binding</keyword>
<comment type="subcellular location">
    <subcellularLocation>
        <location evidence="1">Nucleus</location>
    </subcellularLocation>
</comment>
<dbReference type="PANTHER" id="PTHR22952">
    <property type="entry name" value="CAMP-RESPONSE ELEMENT BINDING PROTEIN-RELATED"/>
    <property type="match status" value="1"/>
</dbReference>
<dbReference type="PANTHER" id="PTHR22952:SF175">
    <property type="entry name" value="PROTEIN ABSCISIC ACID-INSENSITIVE 5"/>
    <property type="match status" value="1"/>
</dbReference>
<dbReference type="GO" id="GO:0045893">
    <property type="term" value="P:positive regulation of DNA-templated transcription"/>
    <property type="evidence" value="ECO:0007669"/>
    <property type="project" value="InterPro"/>
</dbReference>
<name>M8BHP9_AEGTA</name>
<organism evidence="4">
    <name type="scientific">Aegilops tauschii</name>
    <name type="common">Tausch's goatgrass</name>
    <name type="synonym">Aegilops squarrosa</name>
    <dbReference type="NCBI Taxonomy" id="37682"/>
    <lineage>
        <taxon>Eukaryota</taxon>
        <taxon>Viridiplantae</taxon>
        <taxon>Streptophyta</taxon>
        <taxon>Embryophyta</taxon>
        <taxon>Tracheophyta</taxon>
        <taxon>Spermatophyta</taxon>
        <taxon>Magnoliopsida</taxon>
        <taxon>Liliopsida</taxon>
        <taxon>Poales</taxon>
        <taxon>Poaceae</taxon>
        <taxon>BOP clade</taxon>
        <taxon>Pooideae</taxon>
        <taxon>Triticodae</taxon>
        <taxon>Triticeae</taxon>
        <taxon>Triticinae</taxon>
        <taxon>Aegilops</taxon>
    </lineage>
</organism>
<reference evidence="4" key="1">
    <citation type="submission" date="2015-06" db="UniProtKB">
        <authorList>
            <consortium name="EnsemblPlants"/>
        </authorList>
    </citation>
    <scope>IDENTIFICATION</scope>
</reference>
<evidence type="ECO:0000256" key="1">
    <source>
        <dbReference type="ARBA" id="ARBA00004123"/>
    </source>
</evidence>
<accession>M8BHP9</accession>
<evidence type="ECO:0000256" key="3">
    <source>
        <dbReference type="ARBA" id="ARBA00023242"/>
    </source>
</evidence>
<keyword evidence="3" id="KW-0539">Nucleus</keyword>
<dbReference type="AlphaFoldDB" id="M8BHP9"/>
<dbReference type="GO" id="GO:0003700">
    <property type="term" value="F:DNA-binding transcription factor activity"/>
    <property type="evidence" value="ECO:0007669"/>
    <property type="project" value="InterPro"/>
</dbReference>
<dbReference type="GO" id="GO:0003677">
    <property type="term" value="F:DNA binding"/>
    <property type="evidence" value="ECO:0007669"/>
    <property type="project" value="UniProtKB-KW"/>
</dbReference>
<evidence type="ECO:0000313" key="4">
    <source>
        <dbReference type="EnsemblPlants" id="EMT24520"/>
    </source>
</evidence>
<dbReference type="EnsemblPlants" id="EMT24520">
    <property type="protein sequence ID" value="EMT24520"/>
    <property type="gene ID" value="F775_21194"/>
</dbReference>
<protein>
    <submittedName>
        <fullName evidence="4">Uncharacterized protein</fullName>
    </submittedName>
</protein>
<proteinExistence type="predicted"/>
<evidence type="ECO:0000256" key="2">
    <source>
        <dbReference type="ARBA" id="ARBA00023125"/>
    </source>
</evidence>